<gene>
    <name evidence="4" type="ordered locus">PSMK_19100</name>
</gene>
<accession>I0IFN1</accession>
<sequence>MIGARVGWGVVGCGWLATDYAAPAVRASRNGHLAAAFDPRRPAAEALGADRTHGSLEALLADPAVGAVYVCTPNHLHAAASIAACHAGKPVLCEKPTARNAEEAQRMVAETRRSGVPIATAFDQRHHPAHLELKRRIDAGELGTLTCVRIHYACWTGRDWAPPNAEAHDNWRVDPRRAGGGAMIDLAPHGLDLFQRLVGERIEDVSCFLQRRVHTDTPVDDGAAISARTASGVLLSHTVAYNRPETFPRRTLEVYGTEAMARCENTMGQDPGGTLTITRAADGSAKTHRFPPEGRSPFLNLVEAFADACLRGSFAGFDPDEDLHTMRLLDRCAGEGARAR</sequence>
<dbReference type="InterPro" id="IPR055170">
    <property type="entry name" value="GFO_IDH_MocA-like_dom"/>
</dbReference>
<feature type="domain" description="GFO/IDH/MocA-like oxidoreductase" evidence="3">
    <location>
        <begin position="131"/>
        <end position="261"/>
    </location>
</feature>
<dbReference type="RefSeq" id="WP_014437287.1">
    <property type="nucleotide sequence ID" value="NC_017080.1"/>
</dbReference>
<dbReference type="PANTHER" id="PTHR43818">
    <property type="entry name" value="BCDNA.GH03377"/>
    <property type="match status" value="1"/>
</dbReference>
<dbReference type="STRING" id="1142394.PSMK_19100"/>
<evidence type="ECO:0000259" key="3">
    <source>
        <dbReference type="Pfam" id="PF22725"/>
    </source>
</evidence>
<evidence type="ECO:0000256" key="1">
    <source>
        <dbReference type="ARBA" id="ARBA00023002"/>
    </source>
</evidence>
<keyword evidence="5" id="KW-1185">Reference proteome</keyword>
<dbReference type="InterPro" id="IPR050463">
    <property type="entry name" value="Gfo/Idh/MocA_oxidrdct_glycsds"/>
</dbReference>
<dbReference type="Gene3D" id="3.40.50.720">
    <property type="entry name" value="NAD(P)-binding Rossmann-like Domain"/>
    <property type="match status" value="1"/>
</dbReference>
<organism evidence="4 5">
    <name type="scientific">Phycisphaera mikurensis (strain NBRC 102666 / KCTC 22515 / FYK2301M01)</name>
    <dbReference type="NCBI Taxonomy" id="1142394"/>
    <lineage>
        <taxon>Bacteria</taxon>
        <taxon>Pseudomonadati</taxon>
        <taxon>Planctomycetota</taxon>
        <taxon>Phycisphaerae</taxon>
        <taxon>Phycisphaerales</taxon>
        <taxon>Phycisphaeraceae</taxon>
        <taxon>Phycisphaera</taxon>
    </lineage>
</organism>
<dbReference type="PATRIC" id="fig|1142394.8.peg.1968"/>
<dbReference type="GO" id="GO:0016491">
    <property type="term" value="F:oxidoreductase activity"/>
    <property type="evidence" value="ECO:0007669"/>
    <property type="project" value="UniProtKB-KW"/>
</dbReference>
<protein>
    <submittedName>
        <fullName evidence="4">Putative oxidoreductase</fullName>
    </submittedName>
</protein>
<name>I0IFN1_PHYMF</name>
<dbReference type="SUPFAM" id="SSF55347">
    <property type="entry name" value="Glyceraldehyde-3-phosphate dehydrogenase-like, C-terminal domain"/>
    <property type="match status" value="1"/>
</dbReference>
<evidence type="ECO:0000259" key="2">
    <source>
        <dbReference type="Pfam" id="PF01408"/>
    </source>
</evidence>
<dbReference type="SUPFAM" id="SSF51735">
    <property type="entry name" value="NAD(P)-binding Rossmann-fold domains"/>
    <property type="match status" value="1"/>
</dbReference>
<dbReference type="Gene3D" id="3.30.360.10">
    <property type="entry name" value="Dihydrodipicolinate Reductase, domain 2"/>
    <property type="match status" value="1"/>
</dbReference>
<dbReference type="Proteomes" id="UP000007881">
    <property type="component" value="Chromosome"/>
</dbReference>
<dbReference type="InterPro" id="IPR000683">
    <property type="entry name" value="Gfo/Idh/MocA-like_OxRdtase_N"/>
</dbReference>
<evidence type="ECO:0000313" key="5">
    <source>
        <dbReference type="Proteomes" id="UP000007881"/>
    </source>
</evidence>
<feature type="domain" description="Gfo/Idh/MocA-like oxidoreductase N-terminal" evidence="2">
    <location>
        <begin position="7"/>
        <end position="119"/>
    </location>
</feature>
<dbReference type="OrthoDB" id="9815825at2"/>
<dbReference type="EMBL" id="AP012338">
    <property type="protein sequence ID" value="BAM04069.1"/>
    <property type="molecule type" value="Genomic_DNA"/>
</dbReference>
<dbReference type="GO" id="GO:0000166">
    <property type="term" value="F:nucleotide binding"/>
    <property type="evidence" value="ECO:0007669"/>
    <property type="project" value="InterPro"/>
</dbReference>
<evidence type="ECO:0000313" key="4">
    <source>
        <dbReference type="EMBL" id="BAM04069.1"/>
    </source>
</evidence>
<dbReference type="PANTHER" id="PTHR43818:SF11">
    <property type="entry name" value="BCDNA.GH03377"/>
    <property type="match status" value="1"/>
</dbReference>
<dbReference type="KEGG" id="phm:PSMK_19100"/>
<dbReference type="HOGENOM" id="CLU_023194_1_3_0"/>
<reference evidence="4 5" key="1">
    <citation type="submission" date="2012-02" db="EMBL/GenBank/DDBJ databases">
        <title>Complete genome sequence of Phycisphaera mikurensis NBRC 102666.</title>
        <authorList>
            <person name="Ankai A."/>
            <person name="Hosoyama A."/>
            <person name="Terui Y."/>
            <person name="Sekine M."/>
            <person name="Fukai R."/>
            <person name="Kato Y."/>
            <person name="Nakamura S."/>
            <person name="Yamada-Narita S."/>
            <person name="Kawakoshi A."/>
            <person name="Fukunaga Y."/>
            <person name="Yamazaki S."/>
            <person name="Fujita N."/>
        </authorList>
    </citation>
    <scope>NUCLEOTIDE SEQUENCE [LARGE SCALE GENOMIC DNA]</scope>
    <source>
        <strain evidence="5">NBRC 102666 / KCTC 22515 / FYK2301M01</strain>
    </source>
</reference>
<proteinExistence type="predicted"/>
<dbReference type="InterPro" id="IPR036291">
    <property type="entry name" value="NAD(P)-bd_dom_sf"/>
</dbReference>
<dbReference type="AlphaFoldDB" id="I0IFN1"/>
<dbReference type="Pfam" id="PF01408">
    <property type="entry name" value="GFO_IDH_MocA"/>
    <property type="match status" value="1"/>
</dbReference>
<dbReference type="Pfam" id="PF22725">
    <property type="entry name" value="GFO_IDH_MocA_C3"/>
    <property type="match status" value="1"/>
</dbReference>
<keyword evidence="1" id="KW-0560">Oxidoreductase</keyword>
<dbReference type="eggNOG" id="COG0673">
    <property type="taxonomic scope" value="Bacteria"/>
</dbReference>